<protein>
    <submittedName>
        <fullName evidence="1">Uncharacterized protein</fullName>
    </submittedName>
</protein>
<sequence>MDFRKYLATAEFLAEVVQKIIILVDVVETLMLFQERYVITIVCRGVAQLILDNEMIHQQHNQRSAATDIQEMEQLWHFGEGIIQNLMLRSTFLAF</sequence>
<evidence type="ECO:0000313" key="2">
    <source>
        <dbReference type="Proteomes" id="UP000054721"/>
    </source>
</evidence>
<organism evidence="1 2">
    <name type="scientific">Trichinella nativa</name>
    <dbReference type="NCBI Taxonomy" id="6335"/>
    <lineage>
        <taxon>Eukaryota</taxon>
        <taxon>Metazoa</taxon>
        <taxon>Ecdysozoa</taxon>
        <taxon>Nematoda</taxon>
        <taxon>Enoplea</taxon>
        <taxon>Dorylaimia</taxon>
        <taxon>Trichinellida</taxon>
        <taxon>Trichinellidae</taxon>
        <taxon>Trichinella</taxon>
    </lineage>
</organism>
<evidence type="ECO:0000313" key="1">
    <source>
        <dbReference type="EMBL" id="KRZ53579.1"/>
    </source>
</evidence>
<gene>
    <name evidence="1" type="ORF">T02_9236</name>
</gene>
<dbReference type="STRING" id="6335.A0A0V1L219"/>
<reference evidence="1 2" key="1">
    <citation type="submission" date="2015-05" db="EMBL/GenBank/DDBJ databases">
        <title>Evolution of Trichinella species and genotypes.</title>
        <authorList>
            <person name="Korhonen P.K."/>
            <person name="Edoardo P."/>
            <person name="Giuseppe L.R."/>
            <person name="Gasser R.B."/>
        </authorList>
    </citation>
    <scope>NUCLEOTIDE SEQUENCE [LARGE SCALE GENOMIC DNA]</scope>
    <source>
        <strain evidence="1">ISS10</strain>
    </source>
</reference>
<comment type="caution">
    <text evidence="1">The sequence shown here is derived from an EMBL/GenBank/DDBJ whole genome shotgun (WGS) entry which is preliminary data.</text>
</comment>
<accession>A0A0V1L219</accession>
<name>A0A0V1L219_9BILA</name>
<keyword evidence="2" id="KW-1185">Reference proteome</keyword>
<proteinExistence type="predicted"/>
<dbReference type="Proteomes" id="UP000054721">
    <property type="component" value="Unassembled WGS sequence"/>
</dbReference>
<dbReference type="EMBL" id="JYDW01000160">
    <property type="protein sequence ID" value="KRZ53579.1"/>
    <property type="molecule type" value="Genomic_DNA"/>
</dbReference>
<dbReference type="AlphaFoldDB" id="A0A0V1L219"/>